<keyword evidence="1" id="KW-0472">Membrane</keyword>
<gene>
    <name evidence="2" type="ORF">ENS19_00030</name>
</gene>
<evidence type="ECO:0008006" key="3">
    <source>
        <dbReference type="Google" id="ProtNLM"/>
    </source>
</evidence>
<protein>
    <recommendedName>
        <fullName evidence="3">PDGLE domain-containing protein</fullName>
    </recommendedName>
</protein>
<feature type="transmembrane region" description="Helical" evidence="1">
    <location>
        <begin position="69"/>
        <end position="90"/>
    </location>
</feature>
<keyword evidence="1" id="KW-0812">Transmembrane</keyword>
<proteinExistence type="predicted"/>
<dbReference type="AlphaFoldDB" id="A0A7C3J3C5"/>
<organism evidence="2">
    <name type="scientific">Candidatus Methanomethylicus mesodigestus</name>
    <dbReference type="NCBI Taxonomy" id="1867258"/>
    <lineage>
        <taxon>Archaea</taxon>
        <taxon>Thermoproteota</taxon>
        <taxon>Methanosuratincolia</taxon>
        <taxon>Candidatus Methanomethylicales</taxon>
        <taxon>Candidatus Methanomethylicaceae</taxon>
        <taxon>Candidatus Methanomethylicus</taxon>
    </lineage>
</organism>
<sequence length="113" mass="12080">MSEKKERDVKRLVAIGLAASILFVVVGTLFLSYAMETLDVMAEELGIFGENFLASPFPEYVILGYEDNVAASIALGVASTFLLFAVAWGVGKILVGRKAQTPAPANAQQADQK</sequence>
<evidence type="ECO:0000256" key="1">
    <source>
        <dbReference type="SAM" id="Phobius"/>
    </source>
</evidence>
<accession>A0A7C3J3C5</accession>
<feature type="transmembrane region" description="Helical" evidence="1">
    <location>
        <begin position="12"/>
        <end position="35"/>
    </location>
</feature>
<evidence type="ECO:0000313" key="2">
    <source>
        <dbReference type="EMBL" id="HFK19656.1"/>
    </source>
</evidence>
<dbReference type="EMBL" id="DSTX01000001">
    <property type="protein sequence ID" value="HFK19656.1"/>
    <property type="molecule type" value="Genomic_DNA"/>
</dbReference>
<comment type="caution">
    <text evidence="2">The sequence shown here is derived from an EMBL/GenBank/DDBJ whole genome shotgun (WGS) entry which is preliminary data.</text>
</comment>
<keyword evidence="1" id="KW-1133">Transmembrane helix</keyword>
<reference evidence="2" key="1">
    <citation type="journal article" date="2020" name="mSystems">
        <title>Genome- and Community-Level Interaction Insights into Carbon Utilization and Element Cycling Functions of Hydrothermarchaeota in Hydrothermal Sediment.</title>
        <authorList>
            <person name="Zhou Z."/>
            <person name="Liu Y."/>
            <person name="Xu W."/>
            <person name="Pan J."/>
            <person name="Luo Z.H."/>
            <person name="Li M."/>
        </authorList>
    </citation>
    <scope>NUCLEOTIDE SEQUENCE [LARGE SCALE GENOMIC DNA]</scope>
    <source>
        <strain evidence="2">SpSt-468</strain>
    </source>
</reference>
<name>A0A7C3J3C5_9CREN</name>